<accession>A0A9D7HLT4</accession>
<dbReference type="Proteomes" id="UP000807785">
    <property type="component" value="Unassembled WGS sequence"/>
</dbReference>
<reference evidence="1" key="1">
    <citation type="submission" date="2020-10" db="EMBL/GenBank/DDBJ databases">
        <title>Connecting structure to function with the recovery of over 1000 high-quality activated sludge metagenome-assembled genomes encoding full-length rRNA genes using long-read sequencing.</title>
        <authorList>
            <person name="Singleton C.M."/>
            <person name="Petriglieri F."/>
            <person name="Kristensen J.M."/>
            <person name="Kirkegaard R.H."/>
            <person name="Michaelsen T.Y."/>
            <person name="Andersen M.H."/>
            <person name="Karst S.M."/>
            <person name="Dueholm M.S."/>
            <person name="Nielsen P.H."/>
            <person name="Albertsen M."/>
        </authorList>
    </citation>
    <scope>NUCLEOTIDE SEQUENCE</scope>
    <source>
        <strain evidence="1">Bjer_18-Q3-R1-45_BAT3C.347</strain>
    </source>
</reference>
<evidence type="ECO:0000313" key="1">
    <source>
        <dbReference type="EMBL" id="MBK6973359.1"/>
    </source>
</evidence>
<name>A0A9D7HLT4_9PROT</name>
<dbReference type="AlphaFoldDB" id="A0A9D7HLT4"/>
<gene>
    <name evidence="1" type="ORF">IPH26_10585</name>
</gene>
<dbReference type="EMBL" id="JADJEV010000003">
    <property type="protein sequence ID" value="MBK6973359.1"/>
    <property type="molecule type" value="Genomic_DNA"/>
</dbReference>
<comment type="caution">
    <text evidence="1">The sequence shown here is derived from an EMBL/GenBank/DDBJ whole genome shotgun (WGS) entry which is preliminary data.</text>
</comment>
<organism evidence="1 2">
    <name type="scientific">Candidatus Methylophosphatis roskildensis</name>
    <dbReference type="NCBI Taxonomy" id="2899263"/>
    <lineage>
        <taxon>Bacteria</taxon>
        <taxon>Pseudomonadati</taxon>
        <taxon>Pseudomonadota</taxon>
        <taxon>Betaproteobacteria</taxon>
        <taxon>Nitrosomonadales</taxon>
        <taxon>Sterolibacteriaceae</taxon>
        <taxon>Candidatus Methylophosphatis</taxon>
    </lineage>
</organism>
<proteinExistence type="predicted"/>
<sequence length="261" mass="28891">MKRQLTLVSLYGDKHRDLAALIAECQQLAFEAVGAAFTPYDIRQIHATIVGLERRGPAACNANFSKHRGEDVAMDFAGFLACLRACERIPFEVQLGGFARRDEPFTSRKAVPYERSFSVQGDKVVVMGWPVRGEPRSAPPAASAATRREAPIYPPTLDLIRRTAQRYGILHAYHRAQTDVDNDLFFRIGLVDPEAMTAPATRALEHRARQLMSARPPLVIGIRPEDIYVAAYEDERLPLSSTRTWSLADPGVTGDFVAGLA</sequence>
<protein>
    <submittedName>
        <fullName evidence="1">Uncharacterized protein</fullName>
    </submittedName>
</protein>
<evidence type="ECO:0000313" key="2">
    <source>
        <dbReference type="Proteomes" id="UP000807785"/>
    </source>
</evidence>